<dbReference type="Gene3D" id="3.40.50.10070">
    <property type="entry name" value="TolB, N-terminal domain"/>
    <property type="match status" value="1"/>
</dbReference>
<dbReference type="KEGG" id="ssin:G7078_03230"/>
<feature type="region of interest" description="Disordered" evidence="5">
    <location>
        <begin position="413"/>
        <end position="435"/>
    </location>
</feature>
<keyword evidence="3 6" id="KW-0732">Signal</keyword>
<evidence type="ECO:0000313" key="8">
    <source>
        <dbReference type="EMBL" id="QIL01896.1"/>
    </source>
</evidence>
<dbReference type="Pfam" id="PF07676">
    <property type="entry name" value="PD40"/>
    <property type="match status" value="5"/>
</dbReference>
<evidence type="ECO:0000256" key="5">
    <source>
        <dbReference type="SAM" id="MobiDB-lite"/>
    </source>
</evidence>
<comment type="similarity">
    <text evidence="2">Belongs to the TolB family.</text>
</comment>
<dbReference type="SUPFAM" id="SSF52964">
    <property type="entry name" value="TolB, N-terminal domain"/>
    <property type="match status" value="1"/>
</dbReference>
<organism evidence="8 9">
    <name type="scientific">Sphingomonas sinipercae</name>
    <dbReference type="NCBI Taxonomy" id="2714944"/>
    <lineage>
        <taxon>Bacteria</taxon>
        <taxon>Pseudomonadati</taxon>
        <taxon>Pseudomonadota</taxon>
        <taxon>Alphaproteobacteria</taxon>
        <taxon>Sphingomonadales</taxon>
        <taxon>Sphingomonadaceae</taxon>
        <taxon>Sphingomonas</taxon>
    </lineage>
</organism>
<keyword evidence="9" id="KW-1185">Reference proteome</keyword>
<evidence type="ECO:0000256" key="4">
    <source>
        <dbReference type="ARBA" id="ARBA00022764"/>
    </source>
</evidence>
<dbReference type="InterPro" id="IPR014167">
    <property type="entry name" value="Tol-Pal_TolB"/>
</dbReference>
<dbReference type="NCBIfam" id="TIGR02800">
    <property type="entry name" value="propeller_TolB"/>
    <property type="match status" value="1"/>
</dbReference>
<dbReference type="Gene3D" id="2.120.10.30">
    <property type="entry name" value="TolB, C-terminal domain"/>
    <property type="match status" value="1"/>
</dbReference>
<dbReference type="InterPro" id="IPR007195">
    <property type="entry name" value="TolB_N"/>
</dbReference>
<accession>A0A6G7ZLX1</accession>
<evidence type="ECO:0000256" key="3">
    <source>
        <dbReference type="ARBA" id="ARBA00022729"/>
    </source>
</evidence>
<dbReference type="InterPro" id="IPR011042">
    <property type="entry name" value="6-blade_b-propeller_TolB-like"/>
</dbReference>
<evidence type="ECO:0000256" key="6">
    <source>
        <dbReference type="SAM" id="SignalP"/>
    </source>
</evidence>
<evidence type="ECO:0000256" key="1">
    <source>
        <dbReference type="ARBA" id="ARBA00004418"/>
    </source>
</evidence>
<dbReference type="EMBL" id="CP049871">
    <property type="protein sequence ID" value="QIL01896.1"/>
    <property type="molecule type" value="Genomic_DNA"/>
</dbReference>
<reference evidence="8 9" key="1">
    <citation type="submission" date="2020-03" db="EMBL/GenBank/DDBJ databases">
        <title>Sphingomonas sp. nov., isolated from fish.</title>
        <authorList>
            <person name="Hyun D.-W."/>
            <person name="Bae J.-W."/>
        </authorList>
    </citation>
    <scope>NUCLEOTIDE SEQUENCE [LARGE SCALE GENOMIC DNA]</scope>
    <source>
        <strain evidence="8 9">HDW15C</strain>
    </source>
</reference>
<comment type="subcellular location">
    <subcellularLocation>
        <location evidence="1">Periplasm</location>
    </subcellularLocation>
</comment>
<evidence type="ECO:0000313" key="9">
    <source>
        <dbReference type="Proteomes" id="UP000502502"/>
    </source>
</evidence>
<feature type="domain" description="TolB N-terminal" evidence="7">
    <location>
        <begin position="31"/>
        <end position="133"/>
    </location>
</feature>
<evidence type="ECO:0000259" key="7">
    <source>
        <dbReference type="Pfam" id="PF04052"/>
    </source>
</evidence>
<sequence length="435" mass="46417">MMKPNRTIIFSLAALLCSAGAAAQTARSGGAVAIAVPPLSTPKNESTPAGSTYAIATKMAEVIARDLTFSQRFAPVNLESVRIPSFPEVTAPTYPMWQKTAAGQLVTGFVQARSDGRLTVGCYLYDVQRERELTRKGFIIAPSDWRKAAHRCADAIYEKATGEPGLFHSRIAYVEETSAGPVRVKRLAVQDFDLADHKYLTAGDVTVVSPAWSPKGDRLAFVGLSDGRPQAMILSMNSGEARPLLTDNSITSAPRFSPDGNLVVFARSEGGNTDLHVMDLRSGLASRLTATPGADTSASFSPDGSRIVFESDRSGQPQIYVMNADGSNERRISFGSGGHGSPRWSPDGERIAFTKVDGPFRKIGVMDANGANMRLVTNGPADEAPTWGPSSSHLLFQRQANGRSRLFTIALGGGEATPVTTPGDASDPAWSRPQE</sequence>
<dbReference type="RefSeq" id="WP_166092937.1">
    <property type="nucleotide sequence ID" value="NZ_CP049871.1"/>
</dbReference>
<gene>
    <name evidence="8" type="primary">tolB</name>
    <name evidence="8" type="ORF">G7078_03230</name>
</gene>
<dbReference type="GO" id="GO:0042597">
    <property type="term" value="C:periplasmic space"/>
    <property type="evidence" value="ECO:0007669"/>
    <property type="project" value="UniProtKB-SubCell"/>
</dbReference>
<dbReference type="Pfam" id="PF04052">
    <property type="entry name" value="TolB_N"/>
    <property type="match status" value="1"/>
</dbReference>
<dbReference type="AlphaFoldDB" id="A0A6G7ZLX1"/>
<dbReference type="SUPFAM" id="SSF69304">
    <property type="entry name" value="Tricorn protease N-terminal domain"/>
    <property type="match status" value="1"/>
</dbReference>
<dbReference type="PANTHER" id="PTHR36842:SF1">
    <property type="entry name" value="PROTEIN TOLB"/>
    <property type="match status" value="1"/>
</dbReference>
<dbReference type="InterPro" id="IPR011659">
    <property type="entry name" value="WD40"/>
</dbReference>
<dbReference type="Proteomes" id="UP000502502">
    <property type="component" value="Chromosome"/>
</dbReference>
<protein>
    <submittedName>
        <fullName evidence="8">Tol-Pal system protein TolB</fullName>
    </submittedName>
</protein>
<dbReference type="PANTHER" id="PTHR36842">
    <property type="entry name" value="PROTEIN TOLB HOMOLOG"/>
    <property type="match status" value="1"/>
</dbReference>
<dbReference type="GO" id="GO:0017038">
    <property type="term" value="P:protein import"/>
    <property type="evidence" value="ECO:0007669"/>
    <property type="project" value="InterPro"/>
</dbReference>
<feature type="signal peptide" evidence="6">
    <location>
        <begin position="1"/>
        <end position="23"/>
    </location>
</feature>
<evidence type="ECO:0000256" key="2">
    <source>
        <dbReference type="ARBA" id="ARBA00009820"/>
    </source>
</evidence>
<feature type="chain" id="PRO_5026206264" evidence="6">
    <location>
        <begin position="24"/>
        <end position="435"/>
    </location>
</feature>
<proteinExistence type="inferred from homology"/>
<keyword evidence="4" id="KW-0574">Periplasm</keyword>
<name>A0A6G7ZLX1_9SPHN</name>